<proteinExistence type="predicted"/>
<accession>A0AC60A574</accession>
<reference evidence="1" key="1">
    <citation type="submission" date="2023-05" db="EMBL/GenBank/DDBJ databases">
        <authorList>
            <consortium name="ELIXIR-Norway"/>
        </authorList>
    </citation>
    <scope>NUCLEOTIDE SEQUENCE</scope>
</reference>
<dbReference type="Proteomes" id="UP001162501">
    <property type="component" value="Chromosome 7"/>
</dbReference>
<evidence type="ECO:0000313" key="2">
    <source>
        <dbReference type="Proteomes" id="UP001162501"/>
    </source>
</evidence>
<dbReference type="EMBL" id="OX596091">
    <property type="protein sequence ID" value="CAN0555453.1"/>
    <property type="molecule type" value="Genomic_DNA"/>
</dbReference>
<gene>
    <name evidence="1" type="ORF">MRATA1EN22A_LOCUS26830</name>
</gene>
<protein>
    <submittedName>
        <fullName evidence="1">Uncharacterized protein</fullName>
    </submittedName>
</protein>
<organism evidence="1 2">
    <name type="scientific">Rangifer tarandus platyrhynchus</name>
    <name type="common">Svalbard reindeer</name>
    <dbReference type="NCBI Taxonomy" id="3082113"/>
    <lineage>
        <taxon>Eukaryota</taxon>
        <taxon>Metazoa</taxon>
        <taxon>Chordata</taxon>
        <taxon>Craniata</taxon>
        <taxon>Vertebrata</taxon>
        <taxon>Euteleostomi</taxon>
        <taxon>Mammalia</taxon>
        <taxon>Eutheria</taxon>
        <taxon>Laurasiatheria</taxon>
        <taxon>Artiodactyla</taxon>
        <taxon>Ruminantia</taxon>
        <taxon>Pecora</taxon>
        <taxon>Cervidae</taxon>
        <taxon>Odocoileinae</taxon>
        <taxon>Rangifer</taxon>
    </lineage>
</organism>
<reference evidence="1" key="2">
    <citation type="submission" date="2025-03" db="EMBL/GenBank/DDBJ databases">
        <authorList>
            <consortium name="ELIXIR-Norway"/>
            <consortium name="Elixir Norway"/>
        </authorList>
    </citation>
    <scope>NUCLEOTIDE SEQUENCE</scope>
</reference>
<sequence length="82" mass="9504">MEPNVCVSGYEATAQHSGASLWYLAMPRELGRSYVHLSLLRRNRGIPPELRKNRSGSTERQNTERPWAQERCFSQACPPMWR</sequence>
<name>A0AC60A574_RANTA</name>
<evidence type="ECO:0000313" key="1">
    <source>
        <dbReference type="EMBL" id="CAN0555453.1"/>
    </source>
</evidence>